<accession>A0A428ZBC9</accession>
<name>A0A428ZBC9_KIBAR</name>
<dbReference type="EMBL" id="QHKI01000013">
    <property type="protein sequence ID" value="RSM85290.1"/>
    <property type="molecule type" value="Genomic_DNA"/>
</dbReference>
<comment type="caution">
    <text evidence="2">The sequence shown here is derived from an EMBL/GenBank/DDBJ whole genome shotgun (WGS) entry which is preliminary data.</text>
</comment>
<dbReference type="AlphaFoldDB" id="A0A428ZBC9"/>
<evidence type="ECO:0000313" key="3">
    <source>
        <dbReference type="Proteomes" id="UP000287547"/>
    </source>
</evidence>
<reference evidence="2 3" key="1">
    <citation type="submission" date="2018-05" db="EMBL/GenBank/DDBJ databases">
        <title>Evolution of GPA BGCs.</title>
        <authorList>
            <person name="Waglechner N."/>
            <person name="Wright G.D."/>
        </authorList>
    </citation>
    <scope>NUCLEOTIDE SEQUENCE [LARGE SCALE GENOMIC DNA]</scope>
    <source>
        <strain evidence="2 3">A82846</strain>
    </source>
</reference>
<organism evidence="2 3">
    <name type="scientific">Kibdelosporangium aridum</name>
    <dbReference type="NCBI Taxonomy" id="2030"/>
    <lineage>
        <taxon>Bacteria</taxon>
        <taxon>Bacillati</taxon>
        <taxon>Actinomycetota</taxon>
        <taxon>Actinomycetes</taxon>
        <taxon>Pseudonocardiales</taxon>
        <taxon>Pseudonocardiaceae</taxon>
        <taxon>Kibdelosporangium</taxon>
    </lineage>
</organism>
<protein>
    <submittedName>
        <fullName evidence="2">Uncharacterized protein</fullName>
    </submittedName>
</protein>
<evidence type="ECO:0000313" key="2">
    <source>
        <dbReference type="EMBL" id="RSM85290.1"/>
    </source>
</evidence>
<gene>
    <name evidence="2" type="ORF">DMH04_18575</name>
</gene>
<feature type="region of interest" description="Disordered" evidence="1">
    <location>
        <begin position="1"/>
        <end position="61"/>
    </location>
</feature>
<proteinExistence type="predicted"/>
<evidence type="ECO:0000256" key="1">
    <source>
        <dbReference type="SAM" id="MobiDB-lite"/>
    </source>
</evidence>
<dbReference type="Proteomes" id="UP000287547">
    <property type="component" value="Unassembled WGS sequence"/>
</dbReference>
<sequence length="61" mass="6509">MDLTSQHKNREVLADGPEVPVRPVRTRTSSGLVASGLALRPPHPRVEADQVVSVGQSPQAN</sequence>